<dbReference type="PANTHER" id="PTHR43046:SF14">
    <property type="entry name" value="MUTT_NUDIX FAMILY PROTEIN"/>
    <property type="match status" value="1"/>
</dbReference>
<keyword evidence="2 3" id="KW-0378">Hydrolase</keyword>
<evidence type="ECO:0000256" key="2">
    <source>
        <dbReference type="ARBA" id="ARBA00022801"/>
    </source>
</evidence>
<comment type="similarity">
    <text evidence="3">Belongs to the Nudix hydrolase family.</text>
</comment>
<organism evidence="5 6">
    <name type="scientific">Robbsia andropogonis</name>
    <dbReference type="NCBI Taxonomy" id="28092"/>
    <lineage>
        <taxon>Bacteria</taxon>
        <taxon>Pseudomonadati</taxon>
        <taxon>Pseudomonadota</taxon>
        <taxon>Betaproteobacteria</taxon>
        <taxon>Burkholderiales</taxon>
        <taxon>Burkholderiaceae</taxon>
        <taxon>Robbsia</taxon>
    </lineage>
</organism>
<dbReference type="PANTHER" id="PTHR43046">
    <property type="entry name" value="GDP-MANNOSE MANNOSYL HYDROLASE"/>
    <property type="match status" value="1"/>
</dbReference>
<evidence type="ECO:0000313" key="6">
    <source>
        <dbReference type="Proteomes" id="UP000033618"/>
    </source>
</evidence>
<dbReference type="InterPro" id="IPR020476">
    <property type="entry name" value="Nudix_hydrolase"/>
</dbReference>
<dbReference type="CDD" id="cd04688">
    <property type="entry name" value="NUDIX_Hydrolase"/>
    <property type="match status" value="1"/>
</dbReference>
<dbReference type="Gene3D" id="3.90.79.10">
    <property type="entry name" value="Nucleoside Triphosphate Pyrophosphohydrolase"/>
    <property type="match status" value="1"/>
</dbReference>
<accession>A0A0F5K3G3</accession>
<gene>
    <name evidence="5" type="ORF">WM40_04385</name>
</gene>
<comment type="cofactor">
    <cofactor evidence="1">
        <name>Mg(2+)</name>
        <dbReference type="ChEBI" id="CHEBI:18420"/>
    </cofactor>
</comment>
<dbReference type="STRING" id="28092.WM40_04385"/>
<sequence>MIAFDVGSHRFHFRAAAVITLSEHILLHQIEGQNFWCLPGGRVEPGERAEQTVVREMHEEVGADIDVGNLLWTVENFFSHEGQPHHEIGLYFAAILKPGSSMLDLTKHHYGVEGSKSLKFVWFAREQLWSLDIRPAVLGELLAKGQLVPAHVVQDGEQFTVRCL</sequence>
<dbReference type="RefSeq" id="WP_046152254.1">
    <property type="nucleotide sequence ID" value="NZ_CADFGU010000005.1"/>
</dbReference>
<reference evidence="5 6" key="1">
    <citation type="submission" date="2015-03" db="EMBL/GenBank/DDBJ databases">
        <title>Draft Genome Sequence of Burkholderia andropogonis type strain ICMP2807, isolated from Sorghum bicolor.</title>
        <authorList>
            <person name="Lopes-Santos L."/>
            <person name="Castro D.B."/>
            <person name="Ottoboni L.M."/>
            <person name="Park D."/>
            <person name="Weirc B.S."/>
            <person name="Destefano S.A."/>
        </authorList>
    </citation>
    <scope>NUCLEOTIDE SEQUENCE [LARGE SCALE GENOMIC DNA]</scope>
    <source>
        <strain evidence="5 6">ICMP2807</strain>
    </source>
</reference>
<dbReference type="GO" id="GO:0016787">
    <property type="term" value="F:hydrolase activity"/>
    <property type="evidence" value="ECO:0007669"/>
    <property type="project" value="UniProtKB-KW"/>
</dbReference>
<dbReference type="PATRIC" id="fig|28092.6.peg.1037"/>
<dbReference type="PRINTS" id="PR00502">
    <property type="entry name" value="NUDIXFAMILY"/>
</dbReference>
<dbReference type="SUPFAM" id="SSF55811">
    <property type="entry name" value="Nudix"/>
    <property type="match status" value="1"/>
</dbReference>
<dbReference type="AlphaFoldDB" id="A0A0F5K3G3"/>
<dbReference type="PROSITE" id="PS00893">
    <property type="entry name" value="NUDIX_BOX"/>
    <property type="match status" value="1"/>
</dbReference>
<dbReference type="PROSITE" id="PS51462">
    <property type="entry name" value="NUDIX"/>
    <property type="match status" value="1"/>
</dbReference>
<dbReference type="EMBL" id="LAQU01000003">
    <property type="protein sequence ID" value="KKB64656.1"/>
    <property type="molecule type" value="Genomic_DNA"/>
</dbReference>
<dbReference type="Pfam" id="PF00293">
    <property type="entry name" value="NUDIX"/>
    <property type="match status" value="1"/>
</dbReference>
<evidence type="ECO:0000259" key="4">
    <source>
        <dbReference type="PROSITE" id="PS51462"/>
    </source>
</evidence>
<proteinExistence type="inferred from homology"/>
<dbReference type="InterPro" id="IPR000086">
    <property type="entry name" value="NUDIX_hydrolase_dom"/>
</dbReference>
<evidence type="ECO:0000256" key="3">
    <source>
        <dbReference type="RuleBase" id="RU003476"/>
    </source>
</evidence>
<dbReference type="OrthoDB" id="9804442at2"/>
<dbReference type="Proteomes" id="UP000033618">
    <property type="component" value="Unassembled WGS sequence"/>
</dbReference>
<comment type="caution">
    <text evidence="5">The sequence shown here is derived from an EMBL/GenBank/DDBJ whole genome shotgun (WGS) entry which is preliminary data.</text>
</comment>
<evidence type="ECO:0000313" key="5">
    <source>
        <dbReference type="EMBL" id="KKB64656.1"/>
    </source>
</evidence>
<feature type="domain" description="Nudix hydrolase" evidence="4">
    <location>
        <begin position="8"/>
        <end position="146"/>
    </location>
</feature>
<protein>
    <recommendedName>
        <fullName evidence="4">Nudix hydrolase domain-containing protein</fullName>
    </recommendedName>
</protein>
<dbReference type="InterPro" id="IPR020084">
    <property type="entry name" value="NUDIX_hydrolase_CS"/>
</dbReference>
<evidence type="ECO:0000256" key="1">
    <source>
        <dbReference type="ARBA" id="ARBA00001946"/>
    </source>
</evidence>
<name>A0A0F5K3G3_9BURK</name>
<dbReference type="InterPro" id="IPR015797">
    <property type="entry name" value="NUDIX_hydrolase-like_dom_sf"/>
</dbReference>
<keyword evidence="6" id="KW-1185">Reference proteome</keyword>